<dbReference type="RefSeq" id="WP_013344403.1">
    <property type="nucleotide sequence ID" value="NC_014541.1"/>
</dbReference>
<dbReference type="InterPro" id="IPR005619">
    <property type="entry name" value="Uncharacterised_YajG"/>
</dbReference>
<dbReference type="eggNOG" id="COG3056">
    <property type="taxonomic scope" value="Bacteria"/>
</dbReference>
<gene>
    <name evidence="2" type="ordered locus">Fbal_0888</name>
</gene>
<proteinExistence type="predicted"/>
<dbReference type="STRING" id="550540.Fbal_0888"/>
<keyword evidence="3" id="KW-1185">Reference proteome</keyword>
<dbReference type="Proteomes" id="UP000006683">
    <property type="component" value="Chromosome"/>
</dbReference>
<dbReference type="Pfam" id="PF03923">
    <property type="entry name" value="Lipoprotein_16"/>
    <property type="match status" value="1"/>
</dbReference>
<dbReference type="PROSITE" id="PS51257">
    <property type="entry name" value="PROKAR_LIPOPROTEIN"/>
    <property type="match status" value="1"/>
</dbReference>
<evidence type="ECO:0000313" key="2">
    <source>
        <dbReference type="EMBL" id="ADN75097.1"/>
    </source>
</evidence>
<reference evidence="2 3" key="1">
    <citation type="journal article" date="2010" name="Stand. Genomic Sci.">
        <title>Complete genome sequence of Ferrimonas balearica type strain (PAT).</title>
        <authorList>
            <person name="Nolan M."/>
            <person name="Sikorski J."/>
            <person name="Davenport K."/>
            <person name="Lucas S."/>
            <person name="Glavina Del Rio T."/>
            <person name="Tice H."/>
            <person name="Cheng J."/>
            <person name="Goodwin L."/>
            <person name="Pitluck S."/>
            <person name="Liolios K."/>
            <person name="Ivanova N."/>
            <person name="Mavromatis K."/>
            <person name="Ovchinnikova G."/>
            <person name="Pati A."/>
            <person name="Chen A."/>
            <person name="Palaniappan K."/>
            <person name="Land M."/>
            <person name="Hauser L."/>
            <person name="Chang Y."/>
            <person name="Jeffries C."/>
            <person name="Tapia R."/>
            <person name="Brettin T."/>
            <person name="Detter J."/>
            <person name="Han C."/>
            <person name="Yasawong M."/>
            <person name="Rohde M."/>
            <person name="Tindall B."/>
            <person name="Goker M."/>
            <person name="Woyke T."/>
            <person name="Bristow J."/>
            <person name="Eisen J."/>
            <person name="Markowitz V."/>
            <person name="Hugenholtz P."/>
            <person name="Kyrpides N."/>
            <person name="Klenk H."/>
            <person name="Lapidus A."/>
        </authorList>
    </citation>
    <scope>NUCLEOTIDE SEQUENCE [LARGE SCALE GENOMIC DNA]</scope>
    <source>
        <strain evidence="3">DSM 9799 / CCM 4581 / KCTC 23876 / PAT</strain>
    </source>
</reference>
<dbReference type="GeneID" id="67181136"/>
<sequence length="184" mass="19973">MKKLLLAAAVLLGGCASHPQSLIIAPTEPMPSVNAASSASVELSSTDHRTDTFLVRIHDGDGPAQLINASSNPRALLESGLRDGLSRQGYAMSGHGTVRMALTLEELQVDVDQSAMRHIANSRATATLVVEQDNRQLVKRYQARGEVKGVLKVESSVLEREVNDRLNQLLNAMLNDPELHQFIQ</sequence>
<evidence type="ECO:0000313" key="3">
    <source>
        <dbReference type="Proteomes" id="UP000006683"/>
    </source>
</evidence>
<organism evidence="2 3">
    <name type="scientific">Ferrimonas balearica (strain DSM 9799 / CCM 4581 / KCTC 23876 / PAT)</name>
    <dbReference type="NCBI Taxonomy" id="550540"/>
    <lineage>
        <taxon>Bacteria</taxon>
        <taxon>Pseudomonadati</taxon>
        <taxon>Pseudomonadota</taxon>
        <taxon>Gammaproteobacteria</taxon>
        <taxon>Alteromonadales</taxon>
        <taxon>Ferrimonadaceae</taxon>
        <taxon>Ferrimonas</taxon>
    </lineage>
</organism>
<protein>
    <submittedName>
        <fullName evidence="2">Uncharacterized lipoprotein</fullName>
    </submittedName>
</protein>
<dbReference type="KEGG" id="fbl:Fbal_0888"/>
<dbReference type="AlphaFoldDB" id="E1STG4"/>
<dbReference type="HOGENOM" id="CLU_113316_0_0_6"/>
<keyword evidence="1" id="KW-0732">Signal</keyword>
<feature type="chain" id="PRO_5003151452" evidence="1">
    <location>
        <begin position="20"/>
        <end position="184"/>
    </location>
</feature>
<evidence type="ECO:0000256" key="1">
    <source>
        <dbReference type="SAM" id="SignalP"/>
    </source>
</evidence>
<name>E1STG4_FERBD</name>
<dbReference type="OrthoDB" id="6260471at2"/>
<feature type="signal peptide" evidence="1">
    <location>
        <begin position="1"/>
        <end position="19"/>
    </location>
</feature>
<keyword evidence="2" id="KW-0449">Lipoprotein</keyword>
<dbReference type="EMBL" id="CP002209">
    <property type="protein sequence ID" value="ADN75097.1"/>
    <property type="molecule type" value="Genomic_DNA"/>
</dbReference>
<accession>E1STG4</accession>